<dbReference type="AlphaFoldDB" id="A0A5R8LNS9"/>
<dbReference type="RefSeq" id="WP_138131148.1">
    <property type="nucleotide sequence ID" value="NZ_VBWO01000008.1"/>
</dbReference>
<accession>A0A5R8LNS9</accession>
<dbReference type="EMBL" id="VBWO01000008">
    <property type="protein sequence ID" value="TLF38843.1"/>
    <property type="molecule type" value="Genomic_DNA"/>
</dbReference>
<reference evidence="1 2" key="1">
    <citation type="submission" date="2019-05" db="EMBL/GenBank/DDBJ databases">
        <title>Genome-based reclassification of Lactobacillus casei as Lactobacillus casei subsp. casei. subsp.nov., description of Lactobacillus casei subsp. zeae subsp. nov., and emended description of Lactobacillus casei.</title>
        <authorList>
            <person name="Huang C.-H."/>
        </authorList>
    </citation>
    <scope>NUCLEOTIDE SEQUENCE [LARGE SCALE GENOMIC DNA]</scope>
    <source>
        <strain evidence="1 2">CRBIP24.44</strain>
    </source>
</reference>
<evidence type="ECO:0000313" key="2">
    <source>
        <dbReference type="Proteomes" id="UP000309885"/>
    </source>
</evidence>
<organism evidence="1 2">
    <name type="scientific">Lacticaseibacillus zeae</name>
    <name type="common">Lactobacillus zeae</name>
    <dbReference type="NCBI Taxonomy" id="57037"/>
    <lineage>
        <taxon>Bacteria</taxon>
        <taxon>Bacillati</taxon>
        <taxon>Bacillota</taxon>
        <taxon>Bacilli</taxon>
        <taxon>Lactobacillales</taxon>
        <taxon>Lactobacillaceae</taxon>
        <taxon>Lacticaseibacillus</taxon>
    </lineage>
</organism>
<proteinExistence type="predicted"/>
<protein>
    <submittedName>
        <fullName evidence="1">AbrB family transcriptional regulator</fullName>
    </submittedName>
</protein>
<evidence type="ECO:0000313" key="1">
    <source>
        <dbReference type="EMBL" id="TLF38843.1"/>
    </source>
</evidence>
<gene>
    <name evidence="1" type="ORF">FEI15_09250</name>
</gene>
<dbReference type="Proteomes" id="UP000309885">
    <property type="component" value="Unassembled WGS sequence"/>
</dbReference>
<name>A0A5R8LNS9_LACZE</name>
<dbReference type="NCBIfam" id="NF047400">
    <property type="entry name" value="MazE_PemI_antitoxin"/>
    <property type="match status" value="1"/>
</dbReference>
<sequence length="65" mass="7364">MVITLPRKYDIQAGQEFCITRDAKGVITLISVITDFFKDAQPGEFVDEEDELARKFSPLQGEVDE</sequence>
<comment type="caution">
    <text evidence="1">The sequence shown here is derived from an EMBL/GenBank/DDBJ whole genome shotgun (WGS) entry which is preliminary data.</text>
</comment>